<dbReference type="Proteomes" id="UP000821853">
    <property type="component" value="Chromosome 9"/>
</dbReference>
<sequence>MYRISFAHPLKSKSESPSSCSRASSKAEIINRAMGHTLERLTRSSSFRLLRGGRGKKGSRISRKEDGLWDCRKQEESVEKKKGKEKEMGQREEDRGTVFVGRGHLGVGVLSGPEWAIQ</sequence>
<dbReference type="AlphaFoldDB" id="A0A9J6H0M5"/>
<proteinExistence type="predicted"/>
<accession>A0A9J6H0M5</accession>
<feature type="compositionally biased region" description="Basic and acidic residues" evidence="1">
    <location>
        <begin position="74"/>
        <end position="96"/>
    </location>
</feature>
<protein>
    <submittedName>
        <fullName evidence="2">Uncharacterized protein</fullName>
    </submittedName>
</protein>
<organism evidence="2 3">
    <name type="scientific">Haemaphysalis longicornis</name>
    <name type="common">Bush tick</name>
    <dbReference type="NCBI Taxonomy" id="44386"/>
    <lineage>
        <taxon>Eukaryota</taxon>
        <taxon>Metazoa</taxon>
        <taxon>Ecdysozoa</taxon>
        <taxon>Arthropoda</taxon>
        <taxon>Chelicerata</taxon>
        <taxon>Arachnida</taxon>
        <taxon>Acari</taxon>
        <taxon>Parasitiformes</taxon>
        <taxon>Ixodida</taxon>
        <taxon>Ixodoidea</taxon>
        <taxon>Ixodidae</taxon>
        <taxon>Haemaphysalinae</taxon>
        <taxon>Haemaphysalis</taxon>
    </lineage>
</organism>
<evidence type="ECO:0000313" key="2">
    <source>
        <dbReference type="EMBL" id="KAH9380867.1"/>
    </source>
</evidence>
<keyword evidence="3" id="KW-1185">Reference proteome</keyword>
<evidence type="ECO:0000313" key="3">
    <source>
        <dbReference type="Proteomes" id="UP000821853"/>
    </source>
</evidence>
<feature type="region of interest" description="Disordered" evidence="1">
    <location>
        <begin position="1"/>
        <end position="23"/>
    </location>
</feature>
<comment type="caution">
    <text evidence="2">The sequence shown here is derived from an EMBL/GenBank/DDBJ whole genome shotgun (WGS) entry which is preliminary data.</text>
</comment>
<feature type="region of interest" description="Disordered" evidence="1">
    <location>
        <begin position="74"/>
        <end position="97"/>
    </location>
</feature>
<gene>
    <name evidence="2" type="ORF">HPB48_012489</name>
</gene>
<dbReference type="EMBL" id="JABSTR010000011">
    <property type="protein sequence ID" value="KAH9380867.1"/>
    <property type="molecule type" value="Genomic_DNA"/>
</dbReference>
<dbReference type="VEuPathDB" id="VectorBase:HLOH_041126"/>
<evidence type="ECO:0000256" key="1">
    <source>
        <dbReference type="SAM" id="MobiDB-lite"/>
    </source>
</evidence>
<reference evidence="2 3" key="1">
    <citation type="journal article" date="2020" name="Cell">
        <title>Large-Scale Comparative Analyses of Tick Genomes Elucidate Their Genetic Diversity and Vector Capacities.</title>
        <authorList>
            <consortium name="Tick Genome and Microbiome Consortium (TIGMIC)"/>
            <person name="Jia N."/>
            <person name="Wang J."/>
            <person name="Shi W."/>
            <person name="Du L."/>
            <person name="Sun Y."/>
            <person name="Zhan W."/>
            <person name="Jiang J.F."/>
            <person name="Wang Q."/>
            <person name="Zhang B."/>
            <person name="Ji P."/>
            <person name="Bell-Sakyi L."/>
            <person name="Cui X.M."/>
            <person name="Yuan T.T."/>
            <person name="Jiang B.G."/>
            <person name="Yang W.F."/>
            <person name="Lam T.T."/>
            <person name="Chang Q.C."/>
            <person name="Ding S.J."/>
            <person name="Wang X.J."/>
            <person name="Zhu J.G."/>
            <person name="Ruan X.D."/>
            <person name="Zhao L."/>
            <person name="Wei J.T."/>
            <person name="Ye R.Z."/>
            <person name="Que T.C."/>
            <person name="Du C.H."/>
            <person name="Zhou Y.H."/>
            <person name="Cheng J.X."/>
            <person name="Dai P.F."/>
            <person name="Guo W.B."/>
            <person name="Han X.H."/>
            <person name="Huang E.J."/>
            <person name="Li L.F."/>
            <person name="Wei W."/>
            <person name="Gao Y.C."/>
            <person name="Liu J.Z."/>
            <person name="Shao H.Z."/>
            <person name="Wang X."/>
            <person name="Wang C.C."/>
            <person name="Yang T.C."/>
            <person name="Huo Q.B."/>
            <person name="Li W."/>
            <person name="Chen H.Y."/>
            <person name="Chen S.E."/>
            <person name="Zhou L.G."/>
            <person name="Ni X.B."/>
            <person name="Tian J.H."/>
            <person name="Sheng Y."/>
            <person name="Liu T."/>
            <person name="Pan Y.S."/>
            <person name="Xia L.Y."/>
            <person name="Li J."/>
            <person name="Zhao F."/>
            <person name="Cao W.C."/>
        </authorList>
    </citation>
    <scope>NUCLEOTIDE SEQUENCE [LARGE SCALE GENOMIC DNA]</scope>
    <source>
        <strain evidence="2">HaeL-2018</strain>
    </source>
</reference>
<name>A0A9J6H0M5_HAELO</name>